<dbReference type="EMBL" id="CP075154">
    <property type="protein sequence ID" value="UTX43775.1"/>
    <property type="molecule type" value="Genomic_DNA"/>
</dbReference>
<evidence type="ECO:0000313" key="2">
    <source>
        <dbReference type="EMBL" id="UTX43775.1"/>
    </source>
</evidence>
<gene>
    <name evidence="2" type="ORF">GPU96_08g15490</name>
</gene>
<feature type="compositionally biased region" description="Basic and acidic residues" evidence="1">
    <location>
        <begin position="114"/>
        <end position="125"/>
    </location>
</feature>
<dbReference type="AlphaFoldDB" id="A0A9Q9C956"/>
<name>A0A9Q9C956_ENCHE</name>
<reference evidence="2" key="1">
    <citation type="submission" date="2021-05" db="EMBL/GenBank/DDBJ databases">
        <title>Encephalitozoon hellem ATCC 50604 Complete Genome.</title>
        <authorList>
            <person name="Mascarenhas dos Santos A.C."/>
            <person name="Julian A.T."/>
            <person name="Pombert J.-F."/>
        </authorList>
    </citation>
    <scope>NUCLEOTIDE SEQUENCE</scope>
    <source>
        <strain evidence="2">ATCC 50604</strain>
    </source>
</reference>
<proteinExistence type="predicted"/>
<protein>
    <submittedName>
        <fullName evidence="2">Uncharacterized protein</fullName>
    </submittedName>
</protein>
<evidence type="ECO:0000256" key="1">
    <source>
        <dbReference type="SAM" id="MobiDB-lite"/>
    </source>
</evidence>
<accession>A0A9Q9C956</accession>
<organism evidence="2 3">
    <name type="scientific">Encephalitozoon hellem</name>
    <name type="common">Microsporidian parasite</name>
    <dbReference type="NCBI Taxonomy" id="27973"/>
    <lineage>
        <taxon>Eukaryota</taxon>
        <taxon>Fungi</taxon>
        <taxon>Fungi incertae sedis</taxon>
        <taxon>Microsporidia</taxon>
        <taxon>Unikaryonidae</taxon>
        <taxon>Encephalitozoon</taxon>
    </lineage>
</organism>
<feature type="region of interest" description="Disordered" evidence="1">
    <location>
        <begin position="83"/>
        <end position="125"/>
    </location>
</feature>
<dbReference type="Proteomes" id="UP001059546">
    <property type="component" value="Chromosome VIII"/>
</dbReference>
<evidence type="ECO:0000313" key="3">
    <source>
        <dbReference type="Proteomes" id="UP001059546"/>
    </source>
</evidence>
<sequence>MELLREFMEEWRDAVAAMKKRVMCEEIEGGSWCMGGVSGKAMVCPKEVSGGMDKENDEGFCCDEDFEGAFDQESLIPGHIPIIKSRDVAMEDPTSPSAKKDAKDPRPMSSGTDVSRENSHGYKEVVFKEEPNAVDLCTLESYRGTKLRNPSVVKDPAEGKDGTELPLKDAGALRDAEKALAENTGKDNKSLSANAKLNAALMQLKKRCLNKVDESVCAKDEKESAMGLHRVEPQPFGVKSQEPESMKRFNGSNLYKQAIDYQLLRSAGKVPQHVYKPKTKIPRVDEDDVILDPDFVVPDFAKDPAINFKVKMQDHRVLERYFSNGHEIDVERLFPHVKNVSNNSPNKWPTKSSGE</sequence>